<name>A0A4Z2IPG8_9TELE</name>
<evidence type="ECO:0000256" key="1">
    <source>
        <dbReference type="SAM" id="MobiDB-lite"/>
    </source>
</evidence>
<evidence type="ECO:0000313" key="3">
    <source>
        <dbReference type="Proteomes" id="UP000314294"/>
    </source>
</evidence>
<dbReference type="AlphaFoldDB" id="A0A4Z2IPG8"/>
<proteinExistence type="predicted"/>
<gene>
    <name evidence="2" type="ORF">EYF80_010071</name>
</gene>
<dbReference type="Proteomes" id="UP000314294">
    <property type="component" value="Unassembled WGS sequence"/>
</dbReference>
<reference evidence="2 3" key="1">
    <citation type="submission" date="2019-03" db="EMBL/GenBank/DDBJ databases">
        <title>First draft genome of Liparis tanakae, snailfish: a comprehensive survey of snailfish specific genes.</title>
        <authorList>
            <person name="Kim W."/>
            <person name="Song I."/>
            <person name="Jeong J.-H."/>
            <person name="Kim D."/>
            <person name="Kim S."/>
            <person name="Ryu S."/>
            <person name="Song J.Y."/>
            <person name="Lee S.K."/>
        </authorList>
    </citation>
    <scope>NUCLEOTIDE SEQUENCE [LARGE SCALE GENOMIC DNA]</scope>
    <source>
        <tissue evidence="2">Muscle</tissue>
    </source>
</reference>
<comment type="caution">
    <text evidence="2">The sequence shown here is derived from an EMBL/GenBank/DDBJ whole genome shotgun (WGS) entry which is preliminary data.</text>
</comment>
<accession>A0A4Z2IPG8</accession>
<protein>
    <submittedName>
        <fullName evidence="2">Uncharacterized protein</fullName>
    </submittedName>
</protein>
<dbReference type="EMBL" id="SRLO01000062">
    <property type="protein sequence ID" value="TNN79697.1"/>
    <property type="molecule type" value="Genomic_DNA"/>
</dbReference>
<evidence type="ECO:0000313" key="2">
    <source>
        <dbReference type="EMBL" id="TNN79697.1"/>
    </source>
</evidence>
<organism evidence="2 3">
    <name type="scientific">Liparis tanakae</name>
    <name type="common">Tanaka's snailfish</name>
    <dbReference type="NCBI Taxonomy" id="230148"/>
    <lineage>
        <taxon>Eukaryota</taxon>
        <taxon>Metazoa</taxon>
        <taxon>Chordata</taxon>
        <taxon>Craniata</taxon>
        <taxon>Vertebrata</taxon>
        <taxon>Euteleostomi</taxon>
        <taxon>Actinopterygii</taxon>
        <taxon>Neopterygii</taxon>
        <taxon>Teleostei</taxon>
        <taxon>Neoteleostei</taxon>
        <taxon>Acanthomorphata</taxon>
        <taxon>Eupercaria</taxon>
        <taxon>Perciformes</taxon>
        <taxon>Cottioidei</taxon>
        <taxon>Cottales</taxon>
        <taxon>Liparidae</taxon>
        <taxon>Liparis</taxon>
    </lineage>
</organism>
<sequence>METNGLNELRRCFYSGGQQVPKALLDSFRLDAVAVHTNGPLPGRTRHHQSLQLNVYILRWSGCSYAVDSSESEETSIGSGVCGGQNNDTVPSALIAAILKRSGWLGLTTGPLFRTHECNRPPLVVGGGRYRRPAGVEQLKPTPLGHLHSWKDPGAAETKGADDPHCQRRGGRAPDPGRTTPLERQDPLFVKA</sequence>
<feature type="region of interest" description="Disordered" evidence="1">
    <location>
        <begin position="134"/>
        <end position="192"/>
    </location>
</feature>
<keyword evidence="3" id="KW-1185">Reference proteome</keyword>